<dbReference type="Gene3D" id="3.40.50.11440">
    <property type="match status" value="1"/>
</dbReference>
<dbReference type="InterPro" id="IPR043166">
    <property type="entry name" value="LarA-like_C"/>
</dbReference>
<sequence>MRITLPFGNGKTVIAVPRKNLLGVITPVTEKKKKLPSVTFMAKQAIAHSIGSMLLSGMVSRSHSVTLVVTDTTRPCPDHIFVPLVLRELAAMGVVKEKITIVIATGLHRPLSKKEIQDKIGNAVAGTYKVVNHNPRARNLVHLGKTLDGCPILINPIVARADTVIATGVIEPHQWAGYSGGRKSIAIGASGEATIGWLHRPAVFDHRYTKLGNLKGNIFHRNAQEIAAKTNFKFIIAGIVGPAGSIIGVVAGHPDKAFNAGVARADPLYRALFKKEADIVVTGLEGSKSTNIYQATRAATYAMFSPDAPVKKGGAFIVPARCEEGPGKGTGEQRFFKLLCAYKDPSALVRHARAHGYPGGAQRAYITARVLEHADIVFAGIHPRWRKSAEKMGFRAYSNVQSAIDQTIAQYGPKAEILVVPHALQTLMEKKA</sequence>
<reference evidence="3 4" key="1">
    <citation type="journal article" date="2016" name="Nat. Commun.">
        <title>Thousands of microbial genomes shed light on interconnected biogeochemical processes in an aquifer system.</title>
        <authorList>
            <person name="Anantharaman K."/>
            <person name="Brown C.T."/>
            <person name="Hug L.A."/>
            <person name="Sharon I."/>
            <person name="Castelle C.J."/>
            <person name="Probst A.J."/>
            <person name="Thomas B.C."/>
            <person name="Singh A."/>
            <person name="Wilkins M.J."/>
            <person name="Karaoz U."/>
            <person name="Brodie E.L."/>
            <person name="Williams K.H."/>
            <person name="Hubbard S.S."/>
            <person name="Banfield J.F."/>
        </authorList>
    </citation>
    <scope>NUCLEOTIDE SEQUENCE [LARGE SCALE GENOMIC DNA]</scope>
</reference>
<dbReference type="PANTHER" id="PTHR33171">
    <property type="entry name" value="LAR_N DOMAIN-CONTAINING PROTEIN"/>
    <property type="match status" value="1"/>
</dbReference>
<dbReference type="AlphaFoldDB" id="A0A1F7F5S7"/>
<dbReference type="Pfam" id="PF21113">
    <property type="entry name" value="LarA_C"/>
    <property type="match status" value="1"/>
</dbReference>
<feature type="domain" description="Lactate racemase C-terminal" evidence="2">
    <location>
        <begin position="274"/>
        <end position="424"/>
    </location>
</feature>
<feature type="domain" description="LarA-like N-terminal" evidence="1">
    <location>
        <begin position="7"/>
        <end position="204"/>
    </location>
</feature>
<name>A0A1F7F5S7_UNCRA</name>
<protein>
    <submittedName>
        <fullName evidence="3">Uncharacterized protein</fullName>
    </submittedName>
</protein>
<dbReference type="InterPro" id="IPR048068">
    <property type="entry name" value="LarA-like"/>
</dbReference>
<dbReference type="InterPro" id="IPR048520">
    <property type="entry name" value="LarA_C"/>
</dbReference>
<dbReference type="Gene3D" id="3.90.226.30">
    <property type="match status" value="1"/>
</dbReference>
<dbReference type="InterPro" id="IPR047926">
    <property type="entry name" value="Ni_dep_LarA"/>
</dbReference>
<evidence type="ECO:0000313" key="4">
    <source>
        <dbReference type="Proteomes" id="UP000179243"/>
    </source>
</evidence>
<dbReference type="NCBIfam" id="NF033504">
    <property type="entry name" value="Ni_dep_LarA"/>
    <property type="match status" value="1"/>
</dbReference>
<evidence type="ECO:0000259" key="1">
    <source>
        <dbReference type="Pfam" id="PF09861"/>
    </source>
</evidence>
<proteinExistence type="predicted"/>
<dbReference type="Pfam" id="PF09861">
    <property type="entry name" value="Lar_N"/>
    <property type="match status" value="1"/>
</dbReference>
<evidence type="ECO:0000313" key="3">
    <source>
        <dbReference type="EMBL" id="OGK01866.1"/>
    </source>
</evidence>
<dbReference type="InterPro" id="IPR018657">
    <property type="entry name" value="LarA-like_N"/>
</dbReference>
<gene>
    <name evidence="3" type="ORF">A2519_04730</name>
</gene>
<dbReference type="GO" id="GO:0050043">
    <property type="term" value="F:lactate racemase activity"/>
    <property type="evidence" value="ECO:0007669"/>
    <property type="project" value="InterPro"/>
</dbReference>
<comment type="caution">
    <text evidence="3">The sequence shown here is derived from an EMBL/GenBank/DDBJ whole genome shotgun (WGS) entry which is preliminary data.</text>
</comment>
<organism evidence="3 4">
    <name type="scientific">Candidatus Raymondbacteria bacterium RIFOXYD12_FULL_49_13</name>
    <dbReference type="NCBI Taxonomy" id="1817890"/>
    <lineage>
        <taxon>Bacteria</taxon>
        <taxon>Raymondiibacteriota</taxon>
    </lineage>
</organism>
<dbReference type="EMBL" id="MFYX01000117">
    <property type="protein sequence ID" value="OGK01866.1"/>
    <property type="molecule type" value="Genomic_DNA"/>
</dbReference>
<dbReference type="PANTHER" id="PTHR33171:SF17">
    <property type="entry name" value="LARA-LIKE N-TERMINAL DOMAIN-CONTAINING PROTEIN"/>
    <property type="match status" value="1"/>
</dbReference>
<accession>A0A1F7F5S7</accession>
<evidence type="ECO:0000259" key="2">
    <source>
        <dbReference type="Pfam" id="PF21113"/>
    </source>
</evidence>
<dbReference type="Proteomes" id="UP000179243">
    <property type="component" value="Unassembled WGS sequence"/>
</dbReference>